<dbReference type="RefSeq" id="XP_067545118.1">
    <property type="nucleotide sequence ID" value="XM_067689388.1"/>
</dbReference>
<keyword evidence="14" id="KW-1185">Reference proteome</keyword>
<keyword evidence="9" id="KW-0539">Nucleus</keyword>
<keyword evidence="6" id="KW-0547">Nucleotide-binding</keyword>
<gene>
    <name evidence="13" type="ORF">NEDG_01970</name>
</gene>
<dbReference type="CDD" id="cd07895">
    <property type="entry name" value="Adenylation_mRNA_capping"/>
    <property type="match status" value="1"/>
</dbReference>
<feature type="domain" description="mRNA capping enzyme C-terminal" evidence="12">
    <location>
        <begin position="227"/>
        <end position="355"/>
    </location>
</feature>
<dbReference type="PANTHER" id="PTHR10367:SF17">
    <property type="entry name" value="MRNA-CAPPING ENZYME"/>
    <property type="match status" value="1"/>
</dbReference>
<dbReference type="GeneID" id="93648320"/>
<dbReference type="GO" id="GO:0005525">
    <property type="term" value="F:GTP binding"/>
    <property type="evidence" value="ECO:0007669"/>
    <property type="project" value="UniProtKB-KW"/>
</dbReference>
<dbReference type="GO" id="GO:0005524">
    <property type="term" value="F:ATP binding"/>
    <property type="evidence" value="ECO:0007669"/>
    <property type="project" value="InterPro"/>
</dbReference>
<evidence type="ECO:0000256" key="1">
    <source>
        <dbReference type="ARBA" id="ARBA00004123"/>
    </source>
</evidence>
<dbReference type="SUPFAM" id="SSF50249">
    <property type="entry name" value="Nucleic acid-binding proteins"/>
    <property type="match status" value="1"/>
</dbReference>
<dbReference type="GO" id="GO:0004484">
    <property type="term" value="F:mRNA guanylyltransferase activity"/>
    <property type="evidence" value="ECO:0007669"/>
    <property type="project" value="UniProtKB-EC"/>
</dbReference>
<dbReference type="InterPro" id="IPR051029">
    <property type="entry name" value="mRNA_Capping_Enz/RNA_Phosphat"/>
</dbReference>
<organism evidence="13 14">
    <name type="scientific">Nematocida displodere</name>
    <dbReference type="NCBI Taxonomy" id="1805483"/>
    <lineage>
        <taxon>Eukaryota</taxon>
        <taxon>Fungi</taxon>
        <taxon>Fungi incertae sedis</taxon>
        <taxon>Microsporidia</taxon>
        <taxon>Nematocida</taxon>
    </lineage>
</organism>
<dbReference type="Pfam" id="PF03919">
    <property type="entry name" value="mRNA_cap_C"/>
    <property type="match status" value="1"/>
</dbReference>
<keyword evidence="8" id="KW-0342">GTP-binding</keyword>
<keyword evidence="5 13" id="KW-0548">Nucleotidyltransferase</keyword>
<evidence type="ECO:0000256" key="10">
    <source>
        <dbReference type="ARBA" id="ARBA00044624"/>
    </source>
</evidence>
<dbReference type="Proteomes" id="UP000185944">
    <property type="component" value="Unassembled WGS sequence"/>
</dbReference>
<evidence type="ECO:0000256" key="2">
    <source>
        <dbReference type="ARBA" id="ARBA00012475"/>
    </source>
</evidence>
<evidence type="ECO:0000259" key="12">
    <source>
        <dbReference type="Pfam" id="PF03919"/>
    </source>
</evidence>
<dbReference type="GO" id="GO:0005634">
    <property type="term" value="C:nucleus"/>
    <property type="evidence" value="ECO:0007669"/>
    <property type="project" value="UniProtKB-SubCell"/>
</dbReference>
<evidence type="ECO:0000313" key="13">
    <source>
        <dbReference type="EMBL" id="OAG31443.1"/>
    </source>
</evidence>
<evidence type="ECO:0000259" key="11">
    <source>
        <dbReference type="Pfam" id="PF01331"/>
    </source>
</evidence>
<comment type="subcellular location">
    <subcellularLocation>
        <location evidence="1">Nucleus</location>
    </subcellularLocation>
</comment>
<evidence type="ECO:0000256" key="4">
    <source>
        <dbReference type="ARBA" id="ARBA00022679"/>
    </source>
</evidence>
<dbReference type="Pfam" id="PF01331">
    <property type="entry name" value="mRNA_cap_enzyme"/>
    <property type="match status" value="1"/>
</dbReference>
<feature type="domain" description="mRNA capping enzyme adenylation" evidence="11">
    <location>
        <begin position="40"/>
        <end position="222"/>
    </location>
</feature>
<dbReference type="EC" id="2.7.7.50" evidence="2"/>
<comment type="caution">
    <text evidence="13">The sequence shown here is derived from an EMBL/GenBank/DDBJ whole genome shotgun (WGS) entry which is preliminary data.</text>
</comment>
<name>A0A177EHI8_9MICR</name>
<evidence type="ECO:0000256" key="9">
    <source>
        <dbReference type="ARBA" id="ARBA00023242"/>
    </source>
</evidence>
<evidence type="ECO:0000313" key="14">
    <source>
        <dbReference type="Proteomes" id="UP000185944"/>
    </source>
</evidence>
<dbReference type="AlphaFoldDB" id="A0A177EHI8"/>
<dbReference type="STRING" id="1805483.A0A177EHI8"/>
<dbReference type="Gene3D" id="2.40.50.140">
    <property type="entry name" value="Nucleic acid-binding proteins"/>
    <property type="match status" value="1"/>
</dbReference>
<proteinExistence type="predicted"/>
<evidence type="ECO:0000256" key="6">
    <source>
        <dbReference type="ARBA" id="ARBA00022741"/>
    </source>
</evidence>
<sequence>MDIEHLGIGERINARDSRNMLKEINEILSLNSTDAFPGAQPVTMARSDLESLKSEDYYVCEKSDGLRALLYIKPLNRKTYAFFIDRKCTFIRIVSQMQPVAEAMLFDGEIIEEKGGRFKYIVFDMSVYMGKSICEKNLNTRLGAASRFLYENRKWRESVQGAGGLAEEKVEIVIKIMHKSYGLDEVYRKIIPQLSHENDGLIFTCVNHTYQPGTCRAYLKWKPPHLNSIDFRLRKTAISGKYTLHVGIGGGREMAFGHYWADTLVKDLECNRDARHNQDQKESYAAEIDYLNLDGEIGEFSYKTEEYTIDPVTFDLCRERWCLLRTRNDKTAPNAYRTVVSIMHSIREDLGYKELGRAVKEIRDSWKTRDAKKRKTDESLSTKK</sequence>
<dbReference type="InterPro" id="IPR013846">
    <property type="entry name" value="mRNA_cap_enzyme_C"/>
</dbReference>
<comment type="catalytic activity">
    <reaction evidence="10">
        <text>a 5'-end diphospho-ribonucleoside in mRNA + GTP + H(+) = a 5'-end (5'-triphosphoguanosine)-ribonucleoside in mRNA + diphosphate</text>
        <dbReference type="Rhea" id="RHEA:67012"/>
        <dbReference type="Rhea" id="RHEA-COMP:17165"/>
        <dbReference type="Rhea" id="RHEA-COMP:17166"/>
        <dbReference type="ChEBI" id="CHEBI:15378"/>
        <dbReference type="ChEBI" id="CHEBI:33019"/>
        <dbReference type="ChEBI" id="CHEBI:37565"/>
        <dbReference type="ChEBI" id="CHEBI:167616"/>
        <dbReference type="ChEBI" id="CHEBI:167617"/>
        <dbReference type="EC" id="2.7.7.50"/>
    </reaction>
    <physiologicalReaction direction="left-to-right" evidence="10">
        <dbReference type="Rhea" id="RHEA:67013"/>
    </physiologicalReaction>
</comment>
<dbReference type="SUPFAM" id="SSF56091">
    <property type="entry name" value="DNA ligase/mRNA capping enzyme, catalytic domain"/>
    <property type="match status" value="1"/>
</dbReference>
<accession>A0A177EHI8</accession>
<dbReference type="OrthoDB" id="200924at2759"/>
<protein>
    <recommendedName>
        <fullName evidence="2">mRNA guanylyltransferase</fullName>
        <ecNumber evidence="2">2.7.7.50</ecNumber>
    </recommendedName>
</protein>
<dbReference type="GO" id="GO:0006370">
    <property type="term" value="P:7-methylguanosine mRNA capping"/>
    <property type="evidence" value="ECO:0007669"/>
    <property type="project" value="UniProtKB-KW"/>
</dbReference>
<evidence type="ECO:0000256" key="8">
    <source>
        <dbReference type="ARBA" id="ARBA00023134"/>
    </source>
</evidence>
<dbReference type="VEuPathDB" id="MicrosporidiaDB:NEDG_01970"/>
<reference evidence="13 14" key="1">
    <citation type="submission" date="2016-02" db="EMBL/GenBank/DDBJ databases">
        <title>Discovery of a natural microsporidian pathogen with a broad tissue tropism in Caenorhabditis elegans.</title>
        <authorList>
            <person name="Luallen R.J."/>
            <person name="Reinke A.W."/>
            <person name="Tong L."/>
            <person name="Botts M.R."/>
            <person name="Felix M.-A."/>
            <person name="Troemel E.R."/>
        </authorList>
    </citation>
    <scope>NUCLEOTIDE SEQUENCE [LARGE SCALE GENOMIC DNA]</scope>
    <source>
        <strain evidence="13 14">JUm2807</strain>
    </source>
</reference>
<dbReference type="PANTHER" id="PTHR10367">
    <property type="entry name" value="MRNA-CAPPING ENZYME"/>
    <property type="match status" value="1"/>
</dbReference>
<dbReference type="EMBL" id="LTDL01000016">
    <property type="protein sequence ID" value="OAG31443.1"/>
    <property type="molecule type" value="Genomic_DNA"/>
</dbReference>
<evidence type="ECO:0000256" key="7">
    <source>
        <dbReference type="ARBA" id="ARBA00023042"/>
    </source>
</evidence>
<dbReference type="InterPro" id="IPR012340">
    <property type="entry name" value="NA-bd_OB-fold"/>
</dbReference>
<dbReference type="Gene3D" id="3.30.470.30">
    <property type="entry name" value="DNA ligase/mRNA capping enzyme"/>
    <property type="match status" value="1"/>
</dbReference>
<keyword evidence="3" id="KW-0507">mRNA processing</keyword>
<keyword evidence="7" id="KW-0506">mRNA capping</keyword>
<evidence type="ECO:0000256" key="3">
    <source>
        <dbReference type="ARBA" id="ARBA00022664"/>
    </source>
</evidence>
<evidence type="ECO:0000256" key="5">
    <source>
        <dbReference type="ARBA" id="ARBA00022695"/>
    </source>
</evidence>
<dbReference type="InterPro" id="IPR001339">
    <property type="entry name" value="mRNA_cap_enzyme_adenylation"/>
</dbReference>
<keyword evidence="4 13" id="KW-0808">Transferase</keyword>